<dbReference type="AlphaFoldDB" id="A0A840PUZ9"/>
<dbReference type="PIRSF" id="PIRSF012565">
    <property type="entry name" value="DUF1027"/>
    <property type="match status" value="1"/>
</dbReference>
<dbReference type="RefSeq" id="WP_016839288.1">
    <property type="nucleotide sequence ID" value="NZ_AP018335.1"/>
</dbReference>
<evidence type="ECO:0000313" key="3">
    <source>
        <dbReference type="Proteomes" id="UP000557217"/>
    </source>
</evidence>
<proteinExistence type="predicted"/>
<evidence type="ECO:0000256" key="1">
    <source>
        <dbReference type="PIRSR" id="PIRSR012565-1"/>
    </source>
</evidence>
<sequence>MIVVEGIGYELIENYRDGFQDEAFINRYTDVLAKYDYIVGDWGYGQLRLKGFFDDRNQKSTFDNKISTVQDYLFEYCNFGCAYFILRKIGRVPQEKLVSAPQGYSHDKIK</sequence>
<dbReference type="InterPro" id="IPR009370">
    <property type="entry name" value="YutD-like"/>
</dbReference>
<dbReference type="EMBL" id="JACHGZ010000007">
    <property type="protein sequence ID" value="MBB5148561.1"/>
    <property type="molecule type" value="Genomic_DNA"/>
</dbReference>
<dbReference type="Pfam" id="PF06265">
    <property type="entry name" value="YutD-like"/>
    <property type="match status" value="1"/>
</dbReference>
<feature type="disulfide bond" evidence="1">
    <location>
        <begin position="77"/>
        <end position="81"/>
    </location>
</feature>
<name>A0A840PUZ9_URETH</name>
<gene>
    <name evidence="2" type="ORF">HNR36_000947</name>
</gene>
<dbReference type="InterPro" id="IPR038141">
    <property type="entry name" value="YutD-like_sf"/>
</dbReference>
<evidence type="ECO:0000313" key="2">
    <source>
        <dbReference type="EMBL" id="MBB5148561.1"/>
    </source>
</evidence>
<comment type="caution">
    <text evidence="2">The sequence shown here is derived from an EMBL/GenBank/DDBJ whole genome shotgun (WGS) entry which is preliminary data.</text>
</comment>
<dbReference type="Proteomes" id="UP000557217">
    <property type="component" value="Unassembled WGS sequence"/>
</dbReference>
<protein>
    <submittedName>
        <fullName evidence="2">Uncharacterized protein YutD</fullName>
    </submittedName>
</protein>
<keyword evidence="3" id="KW-1185">Reference proteome</keyword>
<keyword evidence="1" id="KW-1015">Disulfide bond</keyword>
<accession>A0A840PUZ9</accession>
<reference evidence="2 3" key="1">
    <citation type="submission" date="2020-08" db="EMBL/GenBank/DDBJ databases">
        <title>Genomic Encyclopedia of Type Strains, Phase IV (KMG-IV): sequencing the most valuable type-strain genomes for metagenomic binning, comparative biology and taxonomic classification.</title>
        <authorList>
            <person name="Goeker M."/>
        </authorList>
    </citation>
    <scope>NUCLEOTIDE SEQUENCE [LARGE SCALE GENOMIC DNA]</scope>
    <source>
        <strain evidence="2 3">DSM 10633</strain>
    </source>
</reference>
<organism evidence="2 3">
    <name type="scientific">Ureibacillus thermosphaericus</name>
    <dbReference type="NCBI Taxonomy" id="51173"/>
    <lineage>
        <taxon>Bacteria</taxon>
        <taxon>Bacillati</taxon>
        <taxon>Bacillota</taxon>
        <taxon>Bacilli</taxon>
        <taxon>Bacillales</taxon>
        <taxon>Caryophanaceae</taxon>
        <taxon>Ureibacillus</taxon>
    </lineage>
</organism>
<dbReference type="Gene3D" id="3.50.4.20">
    <property type="match status" value="1"/>
</dbReference>